<proteinExistence type="predicted"/>
<dbReference type="EMBL" id="RRYP01017144">
    <property type="protein sequence ID" value="TNV74313.1"/>
    <property type="molecule type" value="Genomic_DNA"/>
</dbReference>
<reference evidence="5" key="1">
    <citation type="submission" date="2019-06" db="EMBL/GenBank/DDBJ databases">
        <authorList>
            <person name="Zheng W."/>
        </authorList>
    </citation>
    <scope>NUCLEOTIDE SEQUENCE</scope>
    <source>
        <strain evidence="5">QDHG01</strain>
    </source>
</reference>
<feature type="domain" description="Chromo" evidence="4">
    <location>
        <begin position="10"/>
        <end position="73"/>
    </location>
</feature>
<dbReference type="PROSITE" id="PS50013">
    <property type="entry name" value="CHROMO_2"/>
    <property type="match status" value="1"/>
</dbReference>
<dbReference type="PANTHER" id="PTHR22812">
    <property type="entry name" value="CHROMOBOX PROTEIN"/>
    <property type="match status" value="1"/>
</dbReference>
<dbReference type="CDD" id="cd00024">
    <property type="entry name" value="CD_CSD"/>
    <property type="match status" value="1"/>
</dbReference>
<dbReference type="Gene3D" id="2.40.50.40">
    <property type="match status" value="1"/>
</dbReference>
<evidence type="ECO:0000256" key="3">
    <source>
        <dbReference type="SAM" id="MobiDB-lite"/>
    </source>
</evidence>
<gene>
    <name evidence="5" type="ORF">FGO68_gene13201</name>
</gene>
<dbReference type="InterPro" id="IPR023779">
    <property type="entry name" value="Chromodomain_CS"/>
</dbReference>
<dbReference type="AlphaFoldDB" id="A0A8J8SXW4"/>
<dbReference type="InterPro" id="IPR051219">
    <property type="entry name" value="Heterochromatin_chromo-domain"/>
</dbReference>
<dbReference type="SUPFAM" id="SSF54160">
    <property type="entry name" value="Chromo domain-like"/>
    <property type="match status" value="1"/>
</dbReference>
<feature type="compositionally biased region" description="Polar residues" evidence="3">
    <location>
        <begin position="121"/>
        <end position="135"/>
    </location>
</feature>
<comment type="subcellular location">
    <subcellularLocation>
        <location evidence="1">Nucleus</location>
    </subcellularLocation>
</comment>
<dbReference type="GO" id="GO:0005634">
    <property type="term" value="C:nucleus"/>
    <property type="evidence" value="ECO:0007669"/>
    <property type="project" value="UniProtKB-SubCell"/>
</dbReference>
<keyword evidence="6" id="KW-1185">Reference proteome</keyword>
<feature type="compositionally biased region" description="Low complexity" evidence="3">
    <location>
        <begin position="106"/>
        <end position="116"/>
    </location>
</feature>
<evidence type="ECO:0000256" key="1">
    <source>
        <dbReference type="ARBA" id="ARBA00004123"/>
    </source>
</evidence>
<sequence length="135" mass="15783">MKRKTYKKVYQVESVVNKKFDAESQAYLYEIKWVGYPHSKNTWEPIEHLDNPDVQKMVTEFESRNQQIDGDLLRTCLLKKLTDFLIKHSPGEEGIQEIILSDFSNSSKQQFQQSNKDSNHGEQNGQFQKVLSTLN</sequence>
<keyword evidence="2" id="KW-0539">Nucleus</keyword>
<accession>A0A8J8SXW4</accession>
<evidence type="ECO:0000259" key="4">
    <source>
        <dbReference type="PROSITE" id="PS50013"/>
    </source>
</evidence>
<dbReference type="InterPro" id="IPR000953">
    <property type="entry name" value="Chromo/chromo_shadow_dom"/>
</dbReference>
<dbReference type="SMART" id="SM00298">
    <property type="entry name" value="CHROMO"/>
    <property type="match status" value="1"/>
</dbReference>
<organism evidence="5 6">
    <name type="scientific">Halteria grandinella</name>
    <dbReference type="NCBI Taxonomy" id="5974"/>
    <lineage>
        <taxon>Eukaryota</taxon>
        <taxon>Sar</taxon>
        <taxon>Alveolata</taxon>
        <taxon>Ciliophora</taxon>
        <taxon>Intramacronucleata</taxon>
        <taxon>Spirotrichea</taxon>
        <taxon>Stichotrichia</taxon>
        <taxon>Sporadotrichida</taxon>
        <taxon>Halteriidae</taxon>
        <taxon>Halteria</taxon>
    </lineage>
</organism>
<dbReference type="InterPro" id="IPR016197">
    <property type="entry name" value="Chromo-like_dom_sf"/>
</dbReference>
<dbReference type="Proteomes" id="UP000785679">
    <property type="component" value="Unassembled WGS sequence"/>
</dbReference>
<dbReference type="OrthoDB" id="302558at2759"/>
<evidence type="ECO:0000256" key="2">
    <source>
        <dbReference type="ARBA" id="ARBA00023242"/>
    </source>
</evidence>
<name>A0A8J8SXW4_HALGN</name>
<evidence type="ECO:0000313" key="6">
    <source>
        <dbReference type="Proteomes" id="UP000785679"/>
    </source>
</evidence>
<dbReference type="InterPro" id="IPR023780">
    <property type="entry name" value="Chromo_domain"/>
</dbReference>
<protein>
    <recommendedName>
        <fullName evidence="4">Chromo domain-containing protein</fullName>
    </recommendedName>
</protein>
<comment type="caution">
    <text evidence="5">The sequence shown here is derived from an EMBL/GenBank/DDBJ whole genome shotgun (WGS) entry which is preliminary data.</text>
</comment>
<feature type="region of interest" description="Disordered" evidence="3">
    <location>
        <begin position="106"/>
        <end position="135"/>
    </location>
</feature>
<evidence type="ECO:0000313" key="5">
    <source>
        <dbReference type="EMBL" id="TNV74313.1"/>
    </source>
</evidence>
<dbReference type="PROSITE" id="PS00598">
    <property type="entry name" value="CHROMO_1"/>
    <property type="match status" value="1"/>
</dbReference>
<dbReference type="Pfam" id="PF00385">
    <property type="entry name" value="Chromo"/>
    <property type="match status" value="1"/>
</dbReference>